<dbReference type="PANTHER" id="PTHR43581">
    <property type="entry name" value="ATP/GTP PHOSPHATASE"/>
    <property type="match status" value="1"/>
</dbReference>
<protein>
    <submittedName>
        <fullName evidence="2">ATP-binding protein</fullName>
    </submittedName>
</protein>
<dbReference type="InterPro" id="IPR027417">
    <property type="entry name" value="P-loop_NTPase"/>
</dbReference>
<dbReference type="GO" id="GO:0005524">
    <property type="term" value="F:ATP binding"/>
    <property type="evidence" value="ECO:0007669"/>
    <property type="project" value="UniProtKB-KW"/>
</dbReference>
<dbReference type="PANTHER" id="PTHR43581:SF2">
    <property type="entry name" value="EXCINUCLEASE ATPASE SUBUNIT"/>
    <property type="match status" value="1"/>
</dbReference>
<dbReference type="InterPro" id="IPR051396">
    <property type="entry name" value="Bact_Antivir_Def_Nuclease"/>
</dbReference>
<dbReference type="KEGG" id="pfuw:KF707C_34730"/>
<dbReference type="Pfam" id="PF13304">
    <property type="entry name" value="AAA_21"/>
    <property type="match status" value="1"/>
</dbReference>
<evidence type="ECO:0000259" key="1">
    <source>
        <dbReference type="Pfam" id="PF13304"/>
    </source>
</evidence>
<dbReference type="RefSeq" id="WP_003456297.1">
    <property type="nucleotide sequence ID" value="NZ_AJMR01000227.1"/>
</dbReference>
<dbReference type="AlphaFoldDB" id="A0AAD1FG47"/>
<evidence type="ECO:0000313" key="3">
    <source>
        <dbReference type="Proteomes" id="UP000218554"/>
    </source>
</evidence>
<name>A0AAD1FG47_METFU</name>
<reference evidence="2 3" key="2">
    <citation type="journal article" date="2017" name="Int. J. Syst. Evol. Microbiol.">
        <title>Pseudomonas furukawaii sp. nov., a polychlorinated biphenyl-degrading bacterium isolated from biphenyl-contaminated soil in Japan.</title>
        <authorList>
            <person name="Kimura N."/>
            <person name="Watanabe T."/>
            <person name="Suenaga H."/>
            <person name="Fujihara H."/>
            <person name="Futagami T."/>
            <person name="Goto M."/>
            <person name="Hanada S."/>
            <person name="Hirose J."/>
        </authorList>
    </citation>
    <scope>NUCLEOTIDE SEQUENCE [LARGE SCALE GENOMIC DNA]</scope>
    <source>
        <strain evidence="3">DSM 10086 / NBRC 110670 / KF707</strain>
    </source>
</reference>
<dbReference type="SUPFAM" id="SSF52540">
    <property type="entry name" value="P-loop containing nucleoside triphosphate hydrolases"/>
    <property type="match status" value="1"/>
</dbReference>
<keyword evidence="2" id="KW-0067">ATP-binding</keyword>
<dbReference type="EMBL" id="AP014862">
    <property type="protein sequence ID" value="BAU75161.1"/>
    <property type="molecule type" value="Genomic_DNA"/>
</dbReference>
<organism evidence="2 3">
    <name type="scientific">Metapseudomonas furukawaii</name>
    <name type="common">Pseudomonas furukawaii</name>
    <dbReference type="NCBI Taxonomy" id="1149133"/>
    <lineage>
        <taxon>Bacteria</taxon>
        <taxon>Pseudomonadati</taxon>
        <taxon>Pseudomonadota</taxon>
        <taxon>Gammaproteobacteria</taxon>
        <taxon>Pseudomonadales</taxon>
        <taxon>Pseudomonadaceae</taxon>
        <taxon>Metapseudomonas</taxon>
    </lineage>
</organism>
<proteinExistence type="predicted"/>
<keyword evidence="3" id="KW-1185">Reference proteome</keyword>
<dbReference type="InterPro" id="IPR003959">
    <property type="entry name" value="ATPase_AAA_core"/>
</dbReference>
<dbReference type="Gene3D" id="3.40.50.300">
    <property type="entry name" value="P-loop containing nucleotide triphosphate hydrolases"/>
    <property type="match status" value="1"/>
</dbReference>
<sequence>MLNSITINSSRFSGEISVSTQTDPSTPWITVLVGENGTKKSFILRLILESALGNKIYSQAKKQKISIKTKNNWHEYSNAKPIAISGTPLDRFPRTGTSALRSYGPSRNNGENFVYFGQRASNGMAGVAQSERGLLTALFENNKCMGVGPHIFREILLYLNFKPTIFVKLKLSKKMADASKNAKLDKGGFTEKQLAFKILTGLIDEVRGNLEENPTSPEYKLRMTGAIEYFSKHNRLEYLYKKILKGSSELPTLIFNGSSFDDPNEMPTACVELLIRAGILEIDKSIFFKFKTERPPLDAADFYLEKLPLEAVDGEELSSGQWSWLASFAGLCAEIRPGSLILVDEPENSLHPIWQRDYIPMLYKIMRECPGSHAVVATHAPLIASGVNPEWGNVIALSKTMTGDQKEKLSSIPIENTFGWTASDVYEQTFGVKSTRAKGFTTTADIALAEIRKGRSIQDQEMELLIEGLKMDRNLLLISDPMRSVFDGIIKKLLNDKERNTNNGAL</sequence>
<evidence type="ECO:0000313" key="2">
    <source>
        <dbReference type="EMBL" id="BAU75161.1"/>
    </source>
</evidence>
<keyword evidence="2" id="KW-0547">Nucleotide-binding</keyword>
<gene>
    <name evidence="2" type="ORF">KF707C_34730</name>
</gene>
<dbReference type="GO" id="GO:0016887">
    <property type="term" value="F:ATP hydrolysis activity"/>
    <property type="evidence" value="ECO:0007669"/>
    <property type="project" value="InterPro"/>
</dbReference>
<feature type="domain" description="ATPase AAA-type core" evidence="1">
    <location>
        <begin position="315"/>
        <end position="383"/>
    </location>
</feature>
<reference evidence="3" key="1">
    <citation type="submission" date="2015-05" db="EMBL/GenBank/DDBJ databases">
        <title>Draft genome sequencing of a biphenyl-degrading bacterium, Pseudomonas balearica KF707 (=NBRC110670).</title>
        <authorList>
            <person name="Kimura N."/>
            <person name="Hirose J."/>
            <person name="Watanabe T."/>
            <person name="Suenaga H."/>
            <person name="Fujihara H."/>
            <person name="Noguchi M."/>
            <person name="Hashimoto M."/>
            <person name="Shimodaira J."/>
            <person name="Tsuchikane K."/>
            <person name="Hosoyama A."/>
            <person name="Yamazoe A."/>
            <person name="Fujita N."/>
            <person name="Furukawa K."/>
        </authorList>
    </citation>
    <scope>NUCLEOTIDE SEQUENCE [LARGE SCALE GENOMIC DNA]</scope>
    <source>
        <strain evidence="3">DSM 10086 / NBRC 110670 / KF707</strain>
    </source>
</reference>
<accession>A0AAD1FG47</accession>
<dbReference type="Proteomes" id="UP000218554">
    <property type="component" value="Chromosome"/>
</dbReference>